<evidence type="ECO:0000313" key="2">
    <source>
        <dbReference type="EMBL" id="UKJ90671.2"/>
    </source>
</evidence>
<keyword evidence="1" id="KW-1133">Transmembrane helix</keyword>
<gene>
    <name evidence="2" type="ORF">MACJ_001605</name>
</gene>
<keyword evidence="1" id="KW-0812">Transmembrane</keyword>
<dbReference type="OrthoDB" id="10532218at2759"/>
<evidence type="ECO:0000256" key="1">
    <source>
        <dbReference type="SAM" id="Phobius"/>
    </source>
</evidence>
<feature type="transmembrane region" description="Helical" evidence="1">
    <location>
        <begin position="206"/>
        <end position="230"/>
    </location>
</feature>
<sequence length="231" mass="26224">MVSRNSNSLPTIELDLTATEIYNNRGHNVNVFRLQKLTRYPAYHQMLEKVGPFNVDTVKVDKEHKVQIHKKNVSMVNVYLDESNKVILFETYYDEEEIRGRRPEKQLHRYHARDIEKTSGEGSSENKGVCWREYMYKDNDTLDIDNLDKVLDDLKKGQTPLNKIKGSGSDATLNEEEVFEETDLEAQIDQRTQGGKVKEFFISRNGMVTAVATGSVGGAAIGGTIIYMVAS</sequence>
<dbReference type="Proteomes" id="UP000244803">
    <property type="component" value="Chromosome 2"/>
</dbReference>
<evidence type="ECO:0000313" key="3">
    <source>
        <dbReference type="Proteomes" id="UP000244803"/>
    </source>
</evidence>
<reference evidence="2" key="1">
    <citation type="submission" date="2022-07" db="EMBL/GenBank/DDBJ databases">
        <title>Evaluation of T. orientalis genome assembly methods using nanopore sequencing and analysis of variation between genomes.</title>
        <authorList>
            <person name="Yam J."/>
            <person name="Micallef M.L."/>
            <person name="Liu M."/>
            <person name="Djordjevic S.P."/>
            <person name="Bogema D.R."/>
            <person name="Jenkins C."/>
        </authorList>
    </citation>
    <scope>NUCLEOTIDE SEQUENCE</scope>
    <source>
        <strain evidence="2">Fish Creek</strain>
    </source>
</reference>
<accession>A0A976M8W5</accession>
<dbReference type="EMBL" id="CP056068">
    <property type="protein sequence ID" value="UKJ90671.2"/>
    <property type="molecule type" value="Genomic_DNA"/>
</dbReference>
<proteinExistence type="predicted"/>
<protein>
    <submittedName>
        <fullName evidence="2">Uncharacterized protein</fullName>
    </submittedName>
</protein>
<name>A0A976M8W5_THEOR</name>
<organism evidence="2 3">
    <name type="scientific">Theileria orientalis</name>
    <dbReference type="NCBI Taxonomy" id="68886"/>
    <lineage>
        <taxon>Eukaryota</taxon>
        <taxon>Sar</taxon>
        <taxon>Alveolata</taxon>
        <taxon>Apicomplexa</taxon>
        <taxon>Aconoidasida</taxon>
        <taxon>Piroplasmida</taxon>
        <taxon>Theileriidae</taxon>
        <taxon>Theileria</taxon>
    </lineage>
</organism>
<dbReference type="AlphaFoldDB" id="A0A976M8W5"/>
<keyword evidence="1" id="KW-0472">Membrane</keyword>